<dbReference type="EMBL" id="JANQDX010000010">
    <property type="protein sequence ID" value="KAL0917966.1"/>
    <property type="molecule type" value="Genomic_DNA"/>
</dbReference>
<protein>
    <recommendedName>
        <fullName evidence="2">CNH domain-containing protein</fullName>
    </recommendedName>
</protein>
<reference evidence="3 4" key="1">
    <citation type="journal article" date="2024" name="Plant Biotechnol. J.">
        <title>Dendrobium thyrsiflorum genome and its molecular insights into genes involved in important horticultural traits.</title>
        <authorList>
            <person name="Chen B."/>
            <person name="Wang J.Y."/>
            <person name="Zheng P.J."/>
            <person name="Li K.L."/>
            <person name="Liang Y.M."/>
            <person name="Chen X.F."/>
            <person name="Zhang C."/>
            <person name="Zhao X."/>
            <person name="He X."/>
            <person name="Zhang G.Q."/>
            <person name="Liu Z.J."/>
            <person name="Xu Q."/>
        </authorList>
    </citation>
    <scope>NUCLEOTIDE SEQUENCE [LARGE SCALE GENOMIC DNA]</scope>
    <source>
        <strain evidence="3">GZMU011</strain>
    </source>
</reference>
<dbReference type="Proteomes" id="UP001552299">
    <property type="component" value="Unassembled WGS sequence"/>
</dbReference>
<dbReference type="InterPro" id="IPR019452">
    <property type="entry name" value="VPS39/TGF_beta_rcpt-assoc_1"/>
</dbReference>
<dbReference type="InterPro" id="IPR000547">
    <property type="entry name" value="Clathrin_H-chain/VPS_repeat"/>
</dbReference>
<accession>A0ABD0V5Z6</accession>
<dbReference type="PANTHER" id="PTHR12894:SF43">
    <property type="entry name" value="VACUOLAR SORTING PROTEIN 3"/>
    <property type="match status" value="1"/>
</dbReference>
<evidence type="ECO:0000256" key="1">
    <source>
        <dbReference type="PROSITE-ProRule" id="PRU01006"/>
    </source>
</evidence>
<comment type="caution">
    <text evidence="3">The sequence shown here is derived from an EMBL/GenBank/DDBJ whole genome shotgun (WGS) entry which is preliminary data.</text>
</comment>
<evidence type="ECO:0000313" key="4">
    <source>
        <dbReference type="Proteomes" id="UP001552299"/>
    </source>
</evidence>
<gene>
    <name evidence="3" type="ORF">M5K25_013078</name>
</gene>
<dbReference type="InterPro" id="IPR032914">
    <property type="entry name" value="Vam6/VPS39/TRAP1"/>
</dbReference>
<dbReference type="InterPro" id="IPR001180">
    <property type="entry name" value="CNH_dom"/>
</dbReference>
<feature type="domain" description="CNH" evidence="2">
    <location>
        <begin position="32"/>
        <end position="372"/>
    </location>
</feature>
<dbReference type="PROSITE" id="PS50219">
    <property type="entry name" value="CNH"/>
    <property type="match status" value="1"/>
</dbReference>
<organism evidence="3 4">
    <name type="scientific">Dendrobium thyrsiflorum</name>
    <name type="common">Pinecone-like raceme dendrobium</name>
    <name type="synonym">Orchid</name>
    <dbReference type="NCBI Taxonomy" id="117978"/>
    <lineage>
        <taxon>Eukaryota</taxon>
        <taxon>Viridiplantae</taxon>
        <taxon>Streptophyta</taxon>
        <taxon>Embryophyta</taxon>
        <taxon>Tracheophyta</taxon>
        <taxon>Spermatophyta</taxon>
        <taxon>Magnoliopsida</taxon>
        <taxon>Liliopsida</taxon>
        <taxon>Asparagales</taxon>
        <taxon>Orchidaceae</taxon>
        <taxon>Epidendroideae</taxon>
        <taxon>Malaxideae</taxon>
        <taxon>Dendrobiinae</taxon>
        <taxon>Dendrobium</taxon>
    </lineage>
</organism>
<dbReference type="Pfam" id="PF10366">
    <property type="entry name" value="Vps39_1"/>
    <property type="match status" value="1"/>
</dbReference>
<keyword evidence="4" id="KW-1185">Reference proteome</keyword>
<dbReference type="Pfam" id="PF00780">
    <property type="entry name" value="CNH"/>
    <property type="match status" value="1"/>
</dbReference>
<dbReference type="GO" id="GO:0006886">
    <property type="term" value="P:intracellular protein transport"/>
    <property type="evidence" value="ECO:0007669"/>
    <property type="project" value="UniProtKB-UniRule"/>
</dbReference>
<sequence length="1017" mass="113114">MESHRSEKDRAVLAPFTDFDPAKLAGFSPAVPLTIRSLAVFAASEVETLIYVGTGGGKLILLSLNTSLPPVPSTSSDDSSNAPPIAPVQFLRSATVSNRVIESINVLPEIRRVIVLSDGFLFLVDTLLLLSIRKLGFAKDVTAISKRVLQPGSLISDPFGDGAVRAELSRHGQTFLQKFGGGIRVNGTASRVSELQRGAGTGCFLAAATGKKLLLIELFLPSNVDLDAEHGGISIRWKEIQGIEGVKTMVWVGDSIIVGTSEGYNLFSDVTGKGSLIFSLPESSPPLVRPLVRSSDVLLLFDKVGVVSNALGHPVGGSLIFHYVPESIAELHPYVIVARDGRLDLYRKKTGVYVQSLSLQKSSVGPCIVANDDQGNGDILVIGTTYKAFCCRKVSPEEQIKDLLRKKHFKEAVYLVEEFESEGEMTKEMLSFVHAQVGFLLLFELHFEEAVDHFLLSESMDPSEIFSFIMRDPNRWSQLASRKRYWGLHPPPVPLEQVVDDGLQAIQRAMFLRKAGIVNATDEDFILNPPSRADLLKSAIENIIRYLLVCREKELLPPVKEGVDTLLIYLYRALNRVPDMEKLASSENSCVVEELETLLDGSGHLRTLAFLYASKGMYSKALTIWRILAKNYSTGLWEDPIASVDYDSNSTSDFLSGQRVAAAEASKLLQESSDQALVLEHLGWIADINQECAILVLTSEKRSKQLSPEEVIASIDPKKVEIHQRYLQWLIEDQGSEEMQLHTLYALSLARSAIELVERDSKLDNHLAERSNEMSVSDVANKGALGYHVREKLQLFLQASDLYDPEVVLKVVEGSELWLEKAILYRKMGLEELVLEILALKLEDCEAAEQYCAEIGRQDAYMQLLDMYLNPKDGKNPMFKAAVRLLHNHGEFLDPLLLLEKLSHEMPLQVASGIVLRMLRARVHHHLQGQVVHNISRAISLDTQLARLEERSRNVQINDESVCDSCHARLGTKLFAMYPDDSIVCYKCYRRLGESTSARGHNFKENPIFKPGWLVTR</sequence>
<dbReference type="Pfam" id="PF10367">
    <property type="entry name" value="zf-Vps39_C"/>
    <property type="match status" value="1"/>
</dbReference>
<name>A0ABD0V5Z6_DENTH</name>
<dbReference type="InterPro" id="IPR019453">
    <property type="entry name" value="VPS39/TGFA1_Znf"/>
</dbReference>
<dbReference type="AlphaFoldDB" id="A0ABD0V5Z6"/>
<dbReference type="PROSITE" id="PS50236">
    <property type="entry name" value="CHCR"/>
    <property type="match status" value="1"/>
</dbReference>
<evidence type="ECO:0000259" key="2">
    <source>
        <dbReference type="PROSITE" id="PS50219"/>
    </source>
</evidence>
<dbReference type="PANTHER" id="PTHR12894">
    <property type="entry name" value="CNH DOMAIN CONTAINING"/>
    <property type="match status" value="1"/>
</dbReference>
<proteinExistence type="predicted"/>
<evidence type="ECO:0000313" key="3">
    <source>
        <dbReference type="EMBL" id="KAL0917966.1"/>
    </source>
</evidence>
<feature type="repeat" description="CHCR" evidence="1">
    <location>
        <begin position="698"/>
        <end position="878"/>
    </location>
</feature>